<keyword evidence="7 8" id="KW-0472">Membrane</keyword>
<name>A0A5R9BXF8_9LACO</name>
<dbReference type="RefSeq" id="WP_138473729.1">
    <property type="nucleotide sequence ID" value="NZ_VBTH01000002.1"/>
</dbReference>
<sequence length="227" mass="24572">MSSSSFFNFSSVDWAEMGSATWETIWVTLISVIFTAVIGCLIGLLLFETKDSKSIGVRGINWIVSLFVNVFRSIPYIILIVVLIPFTNSIVHTIVGPVAALPSLILSAAPFFGRIVEMSFREIDQGVLEAAEAMGANRWTVIFKVLLPESLPALVSGLTVTAISLVGYTAMAGAIGAGGLGALAYNNGFLQYNGTIIFVATVLIVLFVFFLQWVGDWLVKKIDKRVV</sequence>
<accession>A0A5R9BXF8</accession>
<keyword evidence="4" id="KW-1003">Cell membrane</keyword>
<dbReference type="Pfam" id="PF00528">
    <property type="entry name" value="BPD_transp_1"/>
    <property type="match status" value="1"/>
</dbReference>
<keyword evidence="3 8" id="KW-0813">Transport</keyword>
<dbReference type="PROSITE" id="PS50928">
    <property type="entry name" value="ABC_TM1"/>
    <property type="match status" value="1"/>
</dbReference>
<dbReference type="FunFam" id="1.10.3720.10:FF:000002">
    <property type="entry name" value="D-methionine ABC transporter permease MetI"/>
    <property type="match status" value="1"/>
</dbReference>
<gene>
    <name evidence="10" type="ORF">FEZ51_01500</name>
</gene>
<organism evidence="10 11">
    <name type="scientific">Pediococcus stilesii</name>
    <dbReference type="NCBI Taxonomy" id="331679"/>
    <lineage>
        <taxon>Bacteria</taxon>
        <taxon>Bacillati</taxon>
        <taxon>Bacillota</taxon>
        <taxon>Bacilli</taxon>
        <taxon>Lactobacillales</taxon>
        <taxon>Lactobacillaceae</taxon>
        <taxon>Pediococcus</taxon>
    </lineage>
</organism>
<dbReference type="SUPFAM" id="SSF161098">
    <property type="entry name" value="MetI-like"/>
    <property type="match status" value="1"/>
</dbReference>
<evidence type="ECO:0000256" key="6">
    <source>
        <dbReference type="ARBA" id="ARBA00022989"/>
    </source>
</evidence>
<evidence type="ECO:0000256" key="5">
    <source>
        <dbReference type="ARBA" id="ARBA00022692"/>
    </source>
</evidence>
<proteinExistence type="inferred from homology"/>
<dbReference type="GO" id="GO:0048473">
    <property type="term" value="P:D-methionine transmembrane transport"/>
    <property type="evidence" value="ECO:0007669"/>
    <property type="project" value="TreeGrafter"/>
</dbReference>
<keyword evidence="5 8" id="KW-0812">Transmembrane</keyword>
<dbReference type="EMBL" id="VBTH01000002">
    <property type="protein sequence ID" value="TLQ05359.1"/>
    <property type="molecule type" value="Genomic_DNA"/>
</dbReference>
<dbReference type="PANTHER" id="PTHR30450:SF1">
    <property type="entry name" value="D-METHIONINE TRANSPORT SYSTEM PERMEASE PROTEIN METI-RELATED"/>
    <property type="match status" value="1"/>
</dbReference>
<dbReference type="PANTHER" id="PTHR30450">
    <property type="entry name" value="ABC TRANSPORTER PERMEASE"/>
    <property type="match status" value="1"/>
</dbReference>
<feature type="transmembrane region" description="Helical" evidence="8">
    <location>
        <begin position="90"/>
        <end position="112"/>
    </location>
</feature>
<evidence type="ECO:0000313" key="11">
    <source>
        <dbReference type="Proteomes" id="UP000305541"/>
    </source>
</evidence>
<dbReference type="InterPro" id="IPR051322">
    <property type="entry name" value="AA_ABC_Transporter_Permease"/>
</dbReference>
<dbReference type="GO" id="GO:0005886">
    <property type="term" value="C:plasma membrane"/>
    <property type="evidence" value="ECO:0007669"/>
    <property type="project" value="UniProtKB-SubCell"/>
</dbReference>
<dbReference type="Proteomes" id="UP000305541">
    <property type="component" value="Unassembled WGS sequence"/>
</dbReference>
<dbReference type="Gene3D" id="1.10.3720.10">
    <property type="entry name" value="MetI-like"/>
    <property type="match status" value="1"/>
</dbReference>
<feature type="domain" description="ABC transmembrane type-1" evidence="9">
    <location>
        <begin position="21"/>
        <end position="215"/>
    </location>
</feature>
<feature type="transmembrane region" description="Helical" evidence="8">
    <location>
        <begin position="195"/>
        <end position="215"/>
    </location>
</feature>
<evidence type="ECO:0000256" key="1">
    <source>
        <dbReference type="ARBA" id="ARBA00004651"/>
    </source>
</evidence>
<feature type="transmembrane region" description="Helical" evidence="8">
    <location>
        <begin position="153"/>
        <end position="175"/>
    </location>
</feature>
<evidence type="ECO:0000256" key="4">
    <source>
        <dbReference type="ARBA" id="ARBA00022475"/>
    </source>
</evidence>
<evidence type="ECO:0000256" key="3">
    <source>
        <dbReference type="ARBA" id="ARBA00022448"/>
    </source>
</evidence>
<comment type="subcellular location">
    <subcellularLocation>
        <location evidence="1 8">Cell membrane</location>
        <topology evidence="1 8">Multi-pass membrane protein</topology>
    </subcellularLocation>
</comment>
<evidence type="ECO:0000256" key="2">
    <source>
        <dbReference type="ARBA" id="ARBA00007069"/>
    </source>
</evidence>
<protein>
    <submittedName>
        <fullName evidence="10">ABC transporter permease</fullName>
    </submittedName>
</protein>
<evidence type="ECO:0000256" key="7">
    <source>
        <dbReference type="ARBA" id="ARBA00023136"/>
    </source>
</evidence>
<dbReference type="InterPro" id="IPR035906">
    <property type="entry name" value="MetI-like_sf"/>
</dbReference>
<dbReference type="OrthoDB" id="9793490at2"/>
<evidence type="ECO:0000259" key="9">
    <source>
        <dbReference type="PROSITE" id="PS50928"/>
    </source>
</evidence>
<dbReference type="InterPro" id="IPR000515">
    <property type="entry name" value="MetI-like"/>
</dbReference>
<comment type="similarity">
    <text evidence="2">Belongs to the binding-protein-dependent transport system permease family. CysTW subfamily.</text>
</comment>
<keyword evidence="6 8" id="KW-1133">Transmembrane helix</keyword>
<evidence type="ECO:0000256" key="8">
    <source>
        <dbReference type="RuleBase" id="RU363032"/>
    </source>
</evidence>
<reference evidence="10 11" key="1">
    <citation type="submission" date="2019-05" db="EMBL/GenBank/DDBJ databases">
        <title>The metagenome of a microbial culture collection derived from dairy environment covers the genomic content of the human microbiome.</title>
        <authorList>
            <person name="Roder T."/>
            <person name="Wuthrich D."/>
            <person name="Sattari Z."/>
            <person name="Von Ah U."/>
            <person name="Bar C."/>
            <person name="Ronchi F."/>
            <person name="Macpherson A.J."/>
            <person name="Ganal-Vonarburg S.C."/>
            <person name="Bruggmann R."/>
            <person name="Vergeres G."/>
        </authorList>
    </citation>
    <scope>NUCLEOTIDE SEQUENCE [LARGE SCALE GENOMIC DNA]</scope>
    <source>
        <strain evidence="10 11">FAM 18815</strain>
    </source>
</reference>
<feature type="transmembrane region" description="Helical" evidence="8">
    <location>
        <begin position="25"/>
        <end position="47"/>
    </location>
</feature>
<evidence type="ECO:0000313" key="10">
    <source>
        <dbReference type="EMBL" id="TLQ05359.1"/>
    </source>
</evidence>
<feature type="transmembrane region" description="Helical" evidence="8">
    <location>
        <begin position="59"/>
        <end position="84"/>
    </location>
</feature>
<dbReference type="AlphaFoldDB" id="A0A5R9BXF8"/>
<comment type="caution">
    <text evidence="10">The sequence shown here is derived from an EMBL/GenBank/DDBJ whole genome shotgun (WGS) entry which is preliminary data.</text>
</comment>
<dbReference type="CDD" id="cd06261">
    <property type="entry name" value="TM_PBP2"/>
    <property type="match status" value="1"/>
</dbReference>